<keyword evidence="9 10" id="KW-0472">Membrane</keyword>
<feature type="transmembrane region" description="Helical" evidence="10">
    <location>
        <begin position="205"/>
        <end position="225"/>
    </location>
</feature>
<evidence type="ECO:0000256" key="1">
    <source>
        <dbReference type="ARBA" id="ARBA00004651"/>
    </source>
</evidence>
<name>A0A1G2E1L2_9BACT</name>
<gene>
    <name evidence="11" type="ORF">A2654_03000</name>
</gene>
<evidence type="ECO:0000313" key="12">
    <source>
        <dbReference type="Proteomes" id="UP000178721"/>
    </source>
</evidence>
<organism evidence="11 12">
    <name type="scientific">Candidatus Nealsonbacteria bacterium RIFCSPHIGHO2_01_FULL_43_31</name>
    <dbReference type="NCBI Taxonomy" id="1801665"/>
    <lineage>
        <taxon>Bacteria</taxon>
        <taxon>Candidatus Nealsoniibacteriota</taxon>
    </lineage>
</organism>
<keyword evidence="8 10" id="KW-1133">Transmembrane helix</keyword>
<evidence type="ECO:0000256" key="8">
    <source>
        <dbReference type="ARBA" id="ARBA00022989"/>
    </source>
</evidence>
<sequence length="236" mass="26931">MNIIYPVLIFFGLAPSIIWLLFFLKKDKLPESKRMILRIFFLGMLATIPTALLELGFFETVGALHLPPLLFALIYAFLGIGFIEEMLKYLVVKKTVLQHREFDEPVDVMLYMIIAALGFAAFENLLILLPMNANFQFFEAAFVSIFRFIGATFLHALCSGLIGYYLALSFYQTKNRLRLTIKGILIATLLHGLYDFSIMKVEGSFKFMIPITILMGLIIFITIGFQKVKKLKSICK</sequence>
<feature type="transmembrane region" description="Helical" evidence="10">
    <location>
        <begin position="36"/>
        <end position="57"/>
    </location>
</feature>
<feature type="transmembrane region" description="Helical" evidence="10">
    <location>
        <begin position="6"/>
        <end position="24"/>
    </location>
</feature>
<evidence type="ECO:0000313" key="11">
    <source>
        <dbReference type="EMBL" id="OGZ19529.1"/>
    </source>
</evidence>
<dbReference type="Pfam" id="PF13367">
    <property type="entry name" value="PrsW-protease"/>
    <property type="match status" value="1"/>
</dbReference>
<dbReference type="EMBL" id="MHMA01000042">
    <property type="protein sequence ID" value="OGZ19529.1"/>
    <property type="molecule type" value="Genomic_DNA"/>
</dbReference>
<comment type="caution">
    <text evidence="11">The sequence shown here is derived from an EMBL/GenBank/DDBJ whole genome shotgun (WGS) entry which is preliminary data.</text>
</comment>
<comment type="similarity">
    <text evidence="2">Belongs to the protease PrsW family.</text>
</comment>
<accession>A0A1G2E1L2</accession>
<feature type="transmembrane region" description="Helical" evidence="10">
    <location>
        <begin position="69"/>
        <end position="87"/>
    </location>
</feature>
<dbReference type="GO" id="GO:0005886">
    <property type="term" value="C:plasma membrane"/>
    <property type="evidence" value="ECO:0007669"/>
    <property type="project" value="UniProtKB-SubCell"/>
</dbReference>
<keyword evidence="7" id="KW-0378">Hydrolase</keyword>
<dbReference type="PANTHER" id="PTHR36844">
    <property type="entry name" value="PROTEASE PRSW"/>
    <property type="match status" value="1"/>
</dbReference>
<evidence type="ECO:0000256" key="9">
    <source>
        <dbReference type="ARBA" id="ARBA00023136"/>
    </source>
</evidence>
<evidence type="ECO:0000256" key="6">
    <source>
        <dbReference type="ARBA" id="ARBA00022692"/>
    </source>
</evidence>
<keyword evidence="5" id="KW-0645">Protease</keyword>
<evidence type="ECO:0000256" key="4">
    <source>
        <dbReference type="ARBA" id="ARBA00022475"/>
    </source>
</evidence>
<evidence type="ECO:0000256" key="10">
    <source>
        <dbReference type="SAM" id="Phobius"/>
    </source>
</evidence>
<dbReference type="GO" id="GO:0006508">
    <property type="term" value="P:proteolysis"/>
    <property type="evidence" value="ECO:0007669"/>
    <property type="project" value="UniProtKB-KW"/>
</dbReference>
<comment type="subcellular location">
    <subcellularLocation>
        <location evidence="1">Cell membrane</location>
        <topology evidence="1">Multi-pass membrane protein</topology>
    </subcellularLocation>
</comment>
<evidence type="ECO:0000256" key="3">
    <source>
        <dbReference type="ARBA" id="ARBA00018997"/>
    </source>
</evidence>
<dbReference type="PIRSF" id="PIRSF016933">
    <property type="entry name" value="PrsW"/>
    <property type="match status" value="1"/>
</dbReference>
<evidence type="ECO:0000256" key="5">
    <source>
        <dbReference type="ARBA" id="ARBA00022670"/>
    </source>
</evidence>
<feature type="transmembrane region" description="Helical" evidence="10">
    <location>
        <begin position="179"/>
        <end position="199"/>
    </location>
</feature>
<dbReference type="InterPro" id="IPR023596">
    <property type="entry name" value="Peptidase_PrsW_arch/bac"/>
</dbReference>
<protein>
    <recommendedName>
        <fullName evidence="3">Protease PrsW</fullName>
    </recommendedName>
</protein>
<evidence type="ECO:0000256" key="2">
    <source>
        <dbReference type="ARBA" id="ARBA00009165"/>
    </source>
</evidence>
<reference evidence="11 12" key="1">
    <citation type="journal article" date="2016" name="Nat. Commun.">
        <title>Thousands of microbial genomes shed light on interconnected biogeochemical processes in an aquifer system.</title>
        <authorList>
            <person name="Anantharaman K."/>
            <person name="Brown C.T."/>
            <person name="Hug L.A."/>
            <person name="Sharon I."/>
            <person name="Castelle C.J."/>
            <person name="Probst A.J."/>
            <person name="Thomas B.C."/>
            <person name="Singh A."/>
            <person name="Wilkins M.J."/>
            <person name="Karaoz U."/>
            <person name="Brodie E.L."/>
            <person name="Williams K.H."/>
            <person name="Hubbard S.S."/>
            <person name="Banfield J.F."/>
        </authorList>
    </citation>
    <scope>NUCLEOTIDE SEQUENCE [LARGE SCALE GENOMIC DNA]</scope>
</reference>
<keyword evidence="6 10" id="KW-0812">Transmembrane</keyword>
<evidence type="ECO:0000256" key="7">
    <source>
        <dbReference type="ARBA" id="ARBA00022801"/>
    </source>
</evidence>
<proteinExistence type="inferred from homology"/>
<dbReference type="PANTHER" id="PTHR36844:SF1">
    <property type="entry name" value="PROTEASE PRSW"/>
    <property type="match status" value="1"/>
</dbReference>
<dbReference type="GO" id="GO:0008233">
    <property type="term" value="F:peptidase activity"/>
    <property type="evidence" value="ECO:0007669"/>
    <property type="project" value="UniProtKB-KW"/>
</dbReference>
<dbReference type="Proteomes" id="UP000178721">
    <property type="component" value="Unassembled WGS sequence"/>
</dbReference>
<feature type="transmembrane region" description="Helical" evidence="10">
    <location>
        <begin position="141"/>
        <end position="167"/>
    </location>
</feature>
<dbReference type="AlphaFoldDB" id="A0A1G2E1L2"/>
<keyword evidence="4" id="KW-1003">Cell membrane</keyword>
<dbReference type="InterPro" id="IPR026898">
    <property type="entry name" value="PrsW"/>
</dbReference>
<feature type="transmembrane region" description="Helical" evidence="10">
    <location>
        <begin position="108"/>
        <end position="129"/>
    </location>
</feature>